<evidence type="ECO:0000256" key="1">
    <source>
        <dbReference type="ARBA" id="ARBA00023186"/>
    </source>
</evidence>
<dbReference type="EnsemblPlants" id="MELO3C021680.2.1">
    <property type="protein sequence ID" value="MELO3C021680.2.1"/>
    <property type="gene ID" value="MELO3C021680.2"/>
</dbReference>
<proteinExistence type="predicted"/>
<sequence>MNTTSFYYTTATTSFSHSFHNDHSTPPNSTSILIQPSPLLQSSSPAASKIQAAYRSHRIRNLFKTIAAVDREADQIQTLIQRQETVDAVRSNELEKLRMNEALMSLLLRLDSVPGIDPAVREARRKVSRRIVGLQEILDAVSEAKVDFNGWDCNGLVRNWDETVAEMEAEVCRERGGDEMERFCAQYLGFRCFQRFLSGF</sequence>
<dbReference type="eggNOG" id="ENOG502RYR9">
    <property type="taxonomic scope" value="Eukaryota"/>
</dbReference>
<dbReference type="SMR" id="A0A1S4E297"/>
<evidence type="ECO:0000259" key="2">
    <source>
        <dbReference type="PROSITE" id="PS51035"/>
    </source>
</evidence>
<dbReference type="Gramene" id="MELO3C021680.2.1">
    <property type="protein sequence ID" value="MELO3C021680.2.1"/>
    <property type="gene ID" value="MELO3C021680.2"/>
</dbReference>
<name>A0A1S4E297_CUCME</name>
<evidence type="ECO:0000313" key="3">
    <source>
        <dbReference type="EnsemblPlants" id="MELO3C021680.2.1"/>
    </source>
</evidence>
<dbReference type="InterPro" id="IPR040400">
    <property type="entry name" value="BAG5/6/7/8"/>
</dbReference>
<reference evidence="3" key="1">
    <citation type="submission" date="2023-03" db="UniProtKB">
        <authorList>
            <consortium name="EnsemblPlants"/>
        </authorList>
    </citation>
    <scope>IDENTIFICATION</scope>
</reference>
<gene>
    <name evidence="5" type="primary">LOC103498205</name>
    <name evidence="3" type="synonym">103498205</name>
</gene>
<organism evidence="4 5">
    <name type="scientific">Cucumis melo</name>
    <name type="common">Muskmelon</name>
    <dbReference type="NCBI Taxonomy" id="3656"/>
    <lineage>
        <taxon>Eukaryota</taxon>
        <taxon>Viridiplantae</taxon>
        <taxon>Streptophyta</taxon>
        <taxon>Embryophyta</taxon>
        <taxon>Tracheophyta</taxon>
        <taxon>Spermatophyta</taxon>
        <taxon>Magnoliopsida</taxon>
        <taxon>eudicotyledons</taxon>
        <taxon>Gunneridae</taxon>
        <taxon>Pentapetalae</taxon>
        <taxon>rosids</taxon>
        <taxon>fabids</taxon>
        <taxon>Cucurbitales</taxon>
        <taxon>Cucurbitaceae</taxon>
        <taxon>Benincaseae</taxon>
        <taxon>Cucumis</taxon>
    </lineage>
</organism>
<evidence type="ECO:0000313" key="5">
    <source>
        <dbReference type="RefSeq" id="XP_016902348.1"/>
    </source>
</evidence>
<dbReference type="OrthoDB" id="1907216at2759"/>
<dbReference type="RefSeq" id="XP_016902348.1">
    <property type="nucleotide sequence ID" value="XM_017046859.1"/>
</dbReference>
<dbReference type="PANTHER" id="PTHR33322">
    <property type="entry name" value="BAG DOMAIN CONTAINING PROTEIN, EXPRESSED"/>
    <property type="match status" value="1"/>
</dbReference>
<dbReference type="GO" id="GO:0009506">
    <property type="term" value="C:plasmodesma"/>
    <property type="evidence" value="ECO:0007669"/>
    <property type="project" value="TreeGrafter"/>
</dbReference>
<dbReference type="GO" id="GO:0051087">
    <property type="term" value="F:protein-folding chaperone binding"/>
    <property type="evidence" value="ECO:0007669"/>
    <property type="project" value="InterPro"/>
</dbReference>
<dbReference type="AlphaFoldDB" id="A0A1S4E297"/>
<dbReference type="InterPro" id="IPR036533">
    <property type="entry name" value="BAG_dom_sf"/>
</dbReference>
<dbReference type="PROSITE" id="PS50096">
    <property type="entry name" value="IQ"/>
    <property type="match status" value="1"/>
</dbReference>
<dbReference type="PROSITE" id="PS51035">
    <property type="entry name" value="BAG"/>
    <property type="match status" value="1"/>
</dbReference>
<dbReference type="GO" id="GO:0006457">
    <property type="term" value="P:protein folding"/>
    <property type="evidence" value="ECO:0007669"/>
    <property type="project" value="TreeGrafter"/>
</dbReference>
<accession>A0A1S4E297</accession>
<reference evidence="5" key="2">
    <citation type="submission" date="2025-04" db="UniProtKB">
        <authorList>
            <consortium name="RefSeq"/>
        </authorList>
    </citation>
    <scope>IDENTIFICATION</scope>
</reference>
<dbReference type="KEGG" id="cmo:103498205"/>
<dbReference type="SUPFAM" id="SSF63491">
    <property type="entry name" value="BAG domain"/>
    <property type="match status" value="1"/>
</dbReference>
<keyword evidence="4" id="KW-1185">Reference proteome</keyword>
<dbReference type="PANTHER" id="PTHR33322:SF8">
    <property type="entry name" value="BAG FAMILY MOLECULAR CHAPERONE REGULATOR 5, MITOCHONDRIAL"/>
    <property type="match status" value="1"/>
</dbReference>
<keyword evidence="1" id="KW-0143">Chaperone</keyword>
<dbReference type="CDD" id="cd23767">
    <property type="entry name" value="IQCD"/>
    <property type="match status" value="1"/>
</dbReference>
<dbReference type="GeneID" id="103498205"/>
<dbReference type="Gene3D" id="1.20.58.120">
    <property type="entry name" value="BAG domain"/>
    <property type="match status" value="1"/>
</dbReference>
<evidence type="ECO:0000313" key="4">
    <source>
        <dbReference type="Proteomes" id="UP001652600"/>
    </source>
</evidence>
<dbReference type="InParanoid" id="A0A1S4E297"/>
<dbReference type="Pfam" id="PF02179">
    <property type="entry name" value="BAG"/>
    <property type="match status" value="1"/>
</dbReference>
<feature type="domain" description="BAG" evidence="2">
    <location>
        <begin position="65"/>
        <end position="142"/>
    </location>
</feature>
<dbReference type="SMART" id="SM00264">
    <property type="entry name" value="BAG"/>
    <property type="match status" value="1"/>
</dbReference>
<dbReference type="InterPro" id="IPR003103">
    <property type="entry name" value="BAG_domain"/>
</dbReference>
<protein>
    <submittedName>
        <fullName evidence="5">BAG family molecular chaperone regulator 5, mitochondrial</fullName>
    </submittedName>
</protein>
<dbReference type="Proteomes" id="UP001652600">
    <property type="component" value="Chromosome 12"/>
</dbReference>